<dbReference type="Pfam" id="PF03466">
    <property type="entry name" value="LysR_substrate"/>
    <property type="match status" value="1"/>
</dbReference>
<dbReference type="InterPro" id="IPR036390">
    <property type="entry name" value="WH_DNA-bd_sf"/>
</dbReference>
<gene>
    <name evidence="6" type="ORF">C1S65_15920</name>
</gene>
<evidence type="ECO:0000259" key="5">
    <source>
        <dbReference type="PROSITE" id="PS50931"/>
    </source>
</evidence>
<dbReference type="SUPFAM" id="SSF53850">
    <property type="entry name" value="Periplasmic binding protein-like II"/>
    <property type="match status" value="1"/>
</dbReference>
<protein>
    <submittedName>
        <fullName evidence="6">LysR family transcriptional regulator</fullName>
    </submittedName>
</protein>
<dbReference type="PRINTS" id="PR00039">
    <property type="entry name" value="HTHLYSR"/>
</dbReference>
<dbReference type="PANTHER" id="PTHR30419">
    <property type="entry name" value="HTH-TYPE TRANSCRIPTIONAL REGULATOR YBHD"/>
    <property type="match status" value="1"/>
</dbReference>
<evidence type="ECO:0000256" key="3">
    <source>
        <dbReference type="ARBA" id="ARBA00023125"/>
    </source>
</evidence>
<dbReference type="AlphaFoldDB" id="A0AAD0L720"/>
<dbReference type="InterPro" id="IPR000847">
    <property type="entry name" value="LysR_HTH_N"/>
</dbReference>
<name>A0AAD0L720_PSEPU</name>
<comment type="similarity">
    <text evidence="1">Belongs to the LysR transcriptional regulatory family.</text>
</comment>
<dbReference type="InterPro" id="IPR005119">
    <property type="entry name" value="LysR_subst-bd"/>
</dbReference>
<dbReference type="PROSITE" id="PS50931">
    <property type="entry name" value="HTH_LYSR"/>
    <property type="match status" value="1"/>
</dbReference>
<evidence type="ECO:0000313" key="7">
    <source>
        <dbReference type="Proteomes" id="UP000251617"/>
    </source>
</evidence>
<sequence length="300" mass="33047">MDLRDLTYFATIAELGHLGRAAQQLNRSQPALSKSIQRLEESLGARLFQRDGRRIKLTDAGALLLARGKQLQVSIAETEREVRDFASGLVGNIRLGCAASMAEHLLPQLTASLLERAPQLTLKLSIGQDDMLKDSLRSGRLDAIICGLIVDDPQFRSYPILQDEAVVVASADHPVFSGDVQLKDLCNYRWVLAAPTVTARRWIDNVFSSHQLPLPEVQIETNSISLLPRLIAKTRLLSFAARETLEHGLGMSWLREVPLEATTMRRTVGVTVRAEGYLPPAAGAMVELLRNAGDGFFRGD</sequence>
<accession>A0AAD0L720</accession>
<dbReference type="GO" id="GO:0003700">
    <property type="term" value="F:DNA-binding transcription factor activity"/>
    <property type="evidence" value="ECO:0007669"/>
    <property type="project" value="InterPro"/>
</dbReference>
<evidence type="ECO:0000256" key="1">
    <source>
        <dbReference type="ARBA" id="ARBA00009437"/>
    </source>
</evidence>
<evidence type="ECO:0000313" key="6">
    <source>
        <dbReference type="EMBL" id="AXA25533.1"/>
    </source>
</evidence>
<dbReference type="FunFam" id="1.10.10.10:FF:000001">
    <property type="entry name" value="LysR family transcriptional regulator"/>
    <property type="match status" value="1"/>
</dbReference>
<keyword evidence="4" id="KW-0804">Transcription</keyword>
<dbReference type="Pfam" id="PF00126">
    <property type="entry name" value="HTH_1"/>
    <property type="match status" value="1"/>
</dbReference>
<dbReference type="InterPro" id="IPR036388">
    <property type="entry name" value="WH-like_DNA-bd_sf"/>
</dbReference>
<evidence type="ECO:0000256" key="2">
    <source>
        <dbReference type="ARBA" id="ARBA00023015"/>
    </source>
</evidence>
<dbReference type="Proteomes" id="UP000251617">
    <property type="component" value="Chromosome"/>
</dbReference>
<dbReference type="GO" id="GO:0005829">
    <property type="term" value="C:cytosol"/>
    <property type="evidence" value="ECO:0007669"/>
    <property type="project" value="TreeGrafter"/>
</dbReference>
<evidence type="ECO:0000256" key="4">
    <source>
        <dbReference type="ARBA" id="ARBA00023163"/>
    </source>
</evidence>
<dbReference type="Gene3D" id="3.40.190.290">
    <property type="match status" value="1"/>
</dbReference>
<proteinExistence type="inferred from homology"/>
<dbReference type="SUPFAM" id="SSF46785">
    <property type="entry name" value="Winged helix' DNA-binding domain"/>
    <property type="match status" value="1"/>
</dbReference>
<organism evidence="6 7">
    <name type="scientific">Pseudomonas putida</name>
    <name type="common">Arthrobacter siderocapsulatus</name>
    <dbReference type="NCBI Taxonomy" id="303"/>
    <lineage>
        <taxon>Bacteria</taxon>
        <taxon>Pseudomonadati</taxon>
        <taxon>Pseudomonadota</taxon>
        <taxon>Gammaproteobacteria</taxon>
        <taxon>Pseudomonadales</taxon>
        <taxon>Pseudomonadaceae</taxon>
        <taxon>Pseudomonas</taxon>
    </lineage>
</organism>
<reference evidence="6 7" key="1">
    <citation type="submission" date="2018-06" db="EMBL/GenBank/DDBJ databases">
        <title>The genome of Pseudomonas putida NX-1, a lignin degrader.</title>
        <authorList>
            <person name="Xu Z."/>
        </authorList>
    </citation>
    <scope>NUCLEOTIDE SEQUENCE [LARGE SCALE GENOMIC DNA]</scope>
    <source>
        <strain evidence="6 7">NX-1</strain>
    </source>
</reference>
<dbReference type="RefSeq" id="WP_054892028.1">
    <property type="nucleotide sequence ID" value="NZ_CP030750.1"/>
</dbReference>
<feature type="domain" description="HTH lysR-type" evidence="5">
    <location>
        <begin position="1"/>
        <end position="58"/>
    </location>
</feature>
<dbReference type="Gene3D" id="1.10.10.10">
    <property type="entry name" value="Winged helix-like DNA-binding domain superfamily/Winged helix DNA-binding domain"/>
    <property type="match status" value="1"/>
</dbReference>
<dbReference type="GO" id="GO:0003677">
    <property type="term" value="F:DNA binding"/>
    <property type="evidence" value="ECO:0007669"/>
    <property type="project" value="UniProtKB-KW"/>
</dbReference>
<keyword evidence="2" id="KW-0805">Transcription regulation</keyword>
<dbReference type="EMBL" id="CP030750">
    <property type="protein sequence ID" value="AXA25533.1"/>
    <property type="molecule type" value="Genomic_DNA"/>
</dbReference>
<dbReference type="InterPro" id="IPR050950">
    <property type="entry name" value="HTH-type_LysR_regulators"/>
</dbReference>
<keyword evidence="3" id="KW-0238">DNA-binding</keyword>